<keyword evidence="2" id="KW-1185">Reference proteome</keyword>
<evidence type="ECO:0000313" key="1">
    <source>
        <dbReference type="EMBL" id="QQP34985.1"/>
    </source>
</evidence>
<sequence length="158" mass="17975">CGYTSHLQSKSIGRMALLAYRPSSKRIFLPCSQRLRMRSDFAAVYDQISHEDVRDPGEIFKRICVAIFIANQPDISEFILTTLRLLQSNSCNAYEVNELTFIPLLALRRTQSLEEQYMPLLALATIPALYNLGVLRAATIINPGDEITDNYGHYYLIK</sequence>
<name>A0A7T8GNT2_CALRO</name>
<reference evidence="2" key="1">
    <citation type="submission" date="2021-01" db="EMBL/GenBank/DDBJ databases">
        <title>Caligus Genome Assembly.</title>
        <authorList>
            <person name="Gallardo-Escarate C."/>
        </authorList>
    </citation>
    <scope>NUCLEOTIDE SEQUENCE [LARGE SCALE GENOMIC DNA]</scope>
</reference>
<dbReference type="OrthoDB" id="6381479at2759"/>
<accession>A0A7T8GNT2</accession>
<protein>
    <submittedName>
        <fullName evidence="1">SET and MYND domaincontaining protein 4like</fullName>
    </submittedName>
</protein>
<dbReference type="AlphaFoldDB" id="A0A7T8GNT2"/>
<evidence type="ECO:0000313" key="2">
    <source>
        <dbReference type="Proteomes" id="UP000595437"/>
    </source>
</evidence>
<dbReference type="Proteomes" id="UP000595437">
    <property type="component" value="Chromosome 17"/>
</dbReference>
<organism evidence="1 2">
    <name type="scientific">Caligus rogercresseyi</name>
    <name type="common">Sea louse</name>
    <dbReference type="NCBI Taxonomy" id="217165"/>
    <lineage>
        <taxon>Eukaryota</taxon>
        <taxon>Metazoa</taxon>
        <taxon>Ecdysozoa</taxon>
        <taxon>Arthropoda</taxon>
        <taxon>Crustacea</taxon>
        <taxon>Multicrustacea</taxon>
        <taxon>Hexanauplia</taxon>
        <taxon>Copepoda</taxon>
        <taxon>Siphonostomatoida</taxon>
        <taxon>Caligidae</taxon>
        <taxon>Caligus</taxon>
    </lineage>
</organism>
<feature type="non-terminal residue" evidence="1">
    <location>
        <position position="158"/>
    </location>
</feature>
<dbReference type="EMBL" id="CP045906">
    <property type="protein sequence ID" value="QQP34985.1"/>
    <property type="molecule type" value="Genomic_DNA"/>
</dbReference>
<proteinExistence type="predicted"/>
<gene>
    <name evidence="1" type="ORF">FKW44_023072</name>
</gene>
<feature type="non-terminal residue" evidence="1">
    <location>
        <position position="1"/>
    </location>
</feature>